<organism evidence="6 7">
    <name type="scientific">Legionella wadsworthii</name>
    <dbReference type="NCBI Taxonomy" id="28088"/>
    <lineage>
        <taxon>Bacteria</taxon>
        <taxon>Pseudomonadati</taxon>
        <taxon>Pseudomonadota</taxon>
        <taxon>Gammaproteobacteria</taxon>
        <taxon>Legionellales</taxon>
        <taxon>Legionellaceae</taxon>
        <taxon>Legionella</taxon>
    </lineage>
</organism>
<evidence type="ECO:0000256" key="2">
    <source>
        <dbReference type="ARBA" id="ARBA00022801"/>
    </source>
</evidence>
<dbReference type="InterPro" id="IPR001764">
    <property type="entry name" value="Glyco_hydro_3_N"/>
</dbReference>
<proteinExistence type="inferred from homology"/>
<dbReference type="Gene3D" id="3.20.20.300">
    <property type="entry name" value="Glycoside hydrolase, family 3, N-terminal domain"/>
    <property type="match status" value="1"/>
</dbReference>
<dbReference type="AlphaFoldDB" id="A0A378LQ30"/>
<dbReference type="RefSeq" id="WP_031567570.1">
    <property type="nucleotide sequence ID" value="NZ_CAAAIS010000007.1"/>
</dbReference>
<reference evidence="6 7" key="1">
    <citation type="submission" date="2018-06" db="EMBL/GenBank/DDBJ databases">
        <authorList>
            <consortium name="Pathogen Informatics"/>
            <person name="Doyle S."/>
        </authorList>
    </citation>
    <scope>NUCLEOTIDE SEQUENCE [LARGE SCALE GENOMIC DNA]</scope>
    <source>
        <strain evidence="6 7">NCTC11532</strain>
    </source>
</reference>
<dbReference type="GO" id="GO:0009254">
    <property type="term" value="P:peptidoglycan turnover"/>
    <property type="evidence" value="ECO:0007669"/>
    <property type="project" value="TreeGrafter"/>
</dbReference>
<dbReference type="Pfam" id="PF00933">
    <property type="entry name" value="Glyco_hydro_3"/>
    <property type="match status" value="1"/>
</dbReference>
<dbReference type="InterPro" id="IPR036962">
    <property type="entry name" value="Glyco_hydro_3_N_sf"/>
</dbReference>
<evidence type="ECO:0000313" key="6">
    <source>
        <dbReference type="EMBL" id="STY28874.1"/>
    </source>
</evidence>
<dbReference type="PANTHER" id="PTHR30480:SF16">
    <property type="entry name" value="GLYCOSIDE HYDROLASE FAMILY 3 DOMAIN PROTEIN"/>
    <property type="match status" value="1"/>
</dbReference>
<evidence type="ECO:0000313" key="7">
    <source>
        <dbReference type="Proteomes" id="UP000255297"/>
    </source>
</evidence>
<dbReference type="Proteomes" id="UP000255297">
    <property type="component" value="Unassembled WGS sequence"/>
</dbReference>
<dbReference type="GO" id="GO:0005975">
    <property type="term" value="P:carbohydrate metabolic process"/>
    <property type="evidence" value="ECO:0007669"/>
    <property type="project" value="InterPro"/>
</dbReference>
<feature type="domain" description="Glycoside hydrolase family 3 N-terminal" evidence="5">
    <location>
        <begin position="27"/>
        <end position="372"/>
    </location>
</feature>
<dbReference type="InterPro" id="IPR017853">
    <property type="entry name" value="GH"/>
</dbReference>
<protein>
    <submittedName>
        <fullName evidence="6">N-acetyl-beta-glucosaminidase</fullName>
    </submittedName>
</protein>
<comment type="similarity">
    <text evidence="1">Belongs to the glycosyl hydrolase 3 family.</text>
</comment>
<accession>A0A378LQ30</accession>
<feature type="signal peptide" evidence="4">
    <location>
        <begin position="1"/>
        <end position="19"/>
    </location>
</feature>
<dbReference type="EMBL" id="UGPB01000001">
    <property type="protein sequence ID" value="STY28874.1"/>
    <property type="molecule type" value="Genomic_DNA"/>
</dbReference>
<sequence length="379" mass="42419">MSYIFSLTLCLFLSATCFASLDPEVSLHDKIGQMLLLGFDGKTINAQSPIVKAIQKNNIGGVILFDYNYHTKTFDKNIASPEQVKKLNHDLQHFTQQSNLKYHRPQLPLLISVDYEGGQVNRLGNQYGFPIIFSAAEVGKRGLKDAEMTAGTMAYTLKEAGFNLDFAPELDVNVNPSNPVIGKKDRSFSENPKKVTRYANIYTKQFLNQKIQCAYKHFPGHGSATKDSHLGFVDVTDTWKTYELEPFATLLHTRQTCGIVMTAHIVNRQLDPSGLPATLSHKILTDLLRKKLHFNGVIITDDMQMKAISDNFGLEKALVLAINAGADMLMFGNNLDVPSQDPDQVIRIIENKVQSGEISQERINDAYQHITELKKSLIE</sequence>
<keyword evidence="4" id="KW-0732">Signal</keyword>
<dbReference type="OrthoDB" id="9786661at2"/>
<dbReference type="SUPFAM" id="SSF51445">
    <property type="entry name" value="(Trans)glycosidases"/>
    <property type="match status" value="1"/>
</dbReference>
<dbReference type="GO" id="GO:0004553">
    <property type="term" value="F:hydrolase activity, hydrolyzing O-glycosyl compounds"/>
    <property type="evidence" value="ECO:0007669"/>
    <property type="project" value="InterPro"/>
</dbReference>
<evidence type="ECO:0000259" key="5">
    <source>
        <dbReference type="Pfam" id="PF00933"/>
    </source>
</evidence>
<dbReference type="STRING" id="1122170.GCA_000701265_01967"/>
<name>A0A378LQ30_9GAMM</name>
<evidence type="ECO:0000256" key="3">
    <source>
        <dbReference type="ARBA" id="ARBA00023295"/>
    </source>
</evidence>
<evidence type="ECO:0000256" key="4">
    <source>
        <dbReference type="SAM" id="SignalP"/>
    </source>
</evidence>
<keyword evidence="7" id="KW-1185">Reference proteome</keyword>
<keyword evidence="2" id="KW-0378">Hydrolase</keyword>
<feature type="chain" id="PRO_5016946597" evidence="4">
    <location>
        <begin position="20"/>
        <end position="379"/>
    </location>
</feature>
<dbReference type="PANTHER" id="PTHR30480">
    <property type="entry name" value="BETA-HEXOSAMINIDASE-RELATED"/>
    <property type="match status" value="1"/>
</dbReference>
<keyword evidence="3" id="KW-0326">Glycosidase</keyword>
<gene>
    <name evidence="6" type="primary">ybbD</name>
    <name evidence="6" type="ORF">NCTC11532_01051</name>
</gene>
<evidence type="ECO:0000256" key="1">
    <source>
        <dbReference type="ARBA" id="ARBA00005336"/>
    </source>
</evidence>
<dbReference type="InterPro" id="IPR050226">
    <property type="entry name" value="NagZ_Beta-hexosaminidase"/>
</dbReference>